<dbReference type="OrthoDB" id="21525at2759"/>
<dbReference type="GO" id="GO:0008017">
    <property type="term" value="F:microtubule binding"/>
    <property type="evidence" value="ECO:0007669"/>
    <property type="project" value="InterPro"/>
</dbReference>
<dbReference type="GO" id="GO:0005524">
    <property type="term" value="F:ATP binding"/>
    <property type="evidence" value="ECO:0007669"/>
    <property type="project" value="UniProtKB-UniRule"/>
</dbReference>
<dbReference type="InterPro" id="IPR027417">
    <property type="entry name" value="P-loop_NTPase"/>
</dbReference>
<keyword evidence="8" id="KW-1185">Reference proteome</keyword>
<dbReference type="PRINTS" id="PR00380">
    <property type="entry name" value="KINESINHEAVY"/>
</dbReference>
<keyword evidence="2 3" id="KW-0505">Motor protein</keyword>
<keyword evidence="3" id="KW-0067">ATP-binding</keyword>
<feature type="coiled-coil region" evidence="4">
    <location>
        <begin position="643"/>
        <end position="677"/>
    </location>
</feature>
<evidence type="ECO:0000256" key="5">
    <source>
        <dbReference type="SAM" id="MobiDB-lite"/>
    </source>
</evidence>
<dbReference type="Proteomes" id="UP000007350">
    <property type="component" value="Unassembled WGS sequence"/>
</dbReference>
<protein>
    <submittedName>
        <fullName evidence="7">Kinesin, putative</fullName>
    </submittedName>
</protein>
<keyword evidence="1 4" id="KW-0175">Coiled coil</keyword>
<sequence length="871" mass="95937">MSGGGQSRRSSIDVLIRVRPMRVELQELKSAWDISASTLREKGNPDSLFTFDHVYGTDTTTQTLYERSVRNSIITNVVKGYNGTVLAYGQTGSGKTYTMLGGSVSGDYSIPDGIVTLAVRDLFSDIEQEQQRNPSMRVTVYVTMVEIYNEQLRDLLVPPGTATSPLSIRENEHGVYVHNAVKRHVASARECVQVIHTHAAARVCASTVMNEMSSRSHCVVRILVERIVPLEDVSDFVSVSSEEEGESGDGMRRKIVAALNLVDLAGSERVAKTGSTGVRRVEGGHINKSLTILTTVISRLTEMSGGGNGSSGATPTFVPYRDSRLTHLLKTAIGGNSFTAVFCCITPAVQHVDESRSTLQFAARTKAIKNKVSVNEVADSKTKLRMMEAEIRRHKRMSLATTIYLWSKNVRIKHLQEKLDELCHLGAVDPAAAAATTVGGGGGGGGGPYTPRTTPNEQQRVIIEELTRQNGVLQQELAEAREALERQLGPENKFQAGTNVTAAVAMGLADDGEKQQLRADVRDLEQMLKETLDEKSAIQASMDELDNFCKELEEENAAHASANKKLQTTCQELQKLLDAKEDADCAAKEEVNLLKEQLSKTQSNLLEKGRGDEYLQQLTKLHIEHQELQYAHHQLQESHNREMNEAGVEMGELRSKIDELEDEMAELREANKLQNSYLWRLLSVASIVSHGKAVNGDEITSTVRGAQVDAAVKTLTTFVQTSLEKNPSSFGSHNDVHATPPNCKPQDEHQQGSIGTGGNKNDNSEDNTVLLKRIDELQKQLLAKDAQRDVIIDSKLKRMQNLALRLHTNNAAFVEELRQSYALCEELFRFVEKQPKLAPKLAKAGIVPMSFKEAIDRALQAKIPAKPYGHN</sequence>
<gene>
    <name evidence="7" type="ORF">MOQ_000051</name>
</gene>
<dbReference type="InterPro" id="IPR001752">
    <property type="entry name" value="Kinesin_motor_dom"/>
</dbReference>
<evidence type="ECO:0000259" key="6">
    <source>
        <dbReference type="PROSITE" id="PS50067"/>
    </source>
</evidence>
<dbReference type="SUPFAM" id="SSF52540">
    <property type="entry name" value="P-loop containing nucleoside triphosphate hydrolases"/>
    <property type="match status" value="1"/>
</dbReference>
<dbReference type="PANTHER" id="PTHR47968">
    <property type="entry name" value="CENTROMERE PROTEIN E"/>
    <property type="match status" value="1"/>
</dbReference>
<proteinExistence type="inferred from homology"/>
<dbReference type="InterPro" id="IPR036961">
    <property type="entry name" value="Kinesin_motor_dom_sf"/>
</dbReference>
<dbReference type="GO" id="GO:0003777">
    <property type="term" value="F:microtubule motor activity"/>
    <property type="evidence" value="ECO:0007669"/>
    <property type="project" value="InterPro"/>
</dbReference>
<keyword evidence="3" id="KW-0547">Nucleotide-binding</keyword>
<evidence type="ECO:0000313" key="8">
    <source>
        <dbReference type="Proteomes" id="UP000007350"/>
    </source>
</evidence>
<dbReference type="PROSITE" id="PS50067">
    <property type="entry name" value="KINESIN_MOTOR_2"/>
    <property type="match status" value="1"/>
</dbReference>
<feature type="coiled-coil region" evidence="4">
    <location>
        <begin position="456"/>
        <end position="483"/>
    </location>
</feature>
<dbReference type="SMART" id="SM00129">
    <property type="entry name" value="KISc"/>
    <property type="match status" value="1"/>
</dbReference>
<dbReference type="AlphaFoldDB" id="K2MWV5"/>
<feature type="binding site" evidence="3">
    <location>
        <begin position="89"/>
        <end position="96"/>
    </location>
    <ligand>
        <name>ATP</name>
        <dbReference type="ChEBI" id="CHEBI:30616"/>
    </ligand>
</feature>
<evidence type="ECO:0000256" key="1">
    <source>
        <dbReference type="ARBA" id="ARBA00023054"/>
    </source>
</evidence>
<dbReference type="PANTHER" id="PTHR47968:SF75">
    <property type="entry name" value="CENTROMERE-ASSOCIATED PROTEIN E"/>
    <property type="match status" value="1"/>
</dbReference>
<feature type="domain" description="Kinesin motor" evidence="6">
    <location>
        <begin position="11"/>
        <end position="368"/>
    </location>
</feature>
<evidence type="ECO:0000256" key="3">
    <source>
        <dbReference type="PROSITE-ProRule" id="PRU00283"/>
    </source>
</evidence>
<accession>K2MWV5</accession>
<evidence type="ECO:0000313" key="7">
    <source>
        <dbReference type="EMBL" id="EKF39723.1"/>
    </source>
</evidence>
<comment type="similarity">
    <text evidence="3">Belongs to the TRAFAC class myosin-kinesin ATPase superfamily. Kinesin family.</text>
</comment>
<dbReference type="GO" id="GO:0007018">
    <property type="term" value="P:microtubule-based movement"/>
    <property type="evidence" value="ECO:0007669"/>
    <property type="project" value="InterPro"/>
</dbReference>
<comment type="caution">
    <text evidence="7">The sequence shown here is derived from an EMBL/GenBank/DDBJ whole genome shotgun (WGS) entry which is preliminary data.</text>
</comment>
<evidence type="ECO:0000256" key="4">
    <source>
        <dbReference type="SAM" id="Coils"/>
    </source>
</evidence>
<dbReference type="InterPro" id="IPR027640">
    <property type="entry name" value="Kinesin-like_fam"/>
</dbReference>
<dbReference type="Pfam" id="PF00225">
    <property type="entry name" value="Kinesin"/>
    <property type="match status" value="1"/>
</dbReference>
<evidence type="ECO:0000256" key="2">
    <source>
        <dbReference type="ARBA" id="ARBA00023175"/>
    </source>
</evidence>
<organism evidence="7 8">
    <name type="scientific">Trypanosoma cruzi marinkellei</name>
    <dbReference type="NCBI Taxonomy" id="85056"/>
    <lineage>
        <taxon>Eukaryota</taxon>
        <taxon>Discoba</taxon>
        <taxon>Euglenozoa</taxon>
        <taxon>Kinetoplastea</taxon>
        <taxon>Metakinetoplastina</taxon>
        <taxon>Trypanosomatida</taxon>
        <taxon>Trypanosomatidae</taxon>
        <taxon>Trypanosoma</taxon>
        <taxon>Schizotrypanum</taxon>
    </lineage>
</organism>
<feature type="region of interest" description="Disordered" evidence="5">
    <location>
        <begin position="725"/>
        <end position="765"/>
    </location>
</feature>
<dbReference type="EMBL" id="AHKC01000152">
    <property type="protein sequence ID" value="EKF39723.1"/>
    <property type="molecule type" value="Genomic_DNA"/>
</dbReference>
<feature type="coiled-coil region" evidence="4">
    <location>
        <begin position="514"/>
        <end position="583"/>
    </location>
</feature>
<reference evidence="7 8" key="1">
    <citation type="journal article" date="2012" name="BMC Genomics">
        <title>Comparative genomic analysis of human infective Trypanosoma cruzi lineages with the bat-restricted subspecies T. cruzi marinkellei.</title>
        <authorList>
            <person name="Franzen O."/>
            <person name="Talavera-Lopez C."/>
            <person name="Ochaya S."/>
            <person name="Butler C.E."/>
            <person name="Messenger L.A."/>
            <person name="Lewis M.D."/>
            <person name="Llewellyn M.S."/>
            <person name="Marinkelle C.J."/>
            <person name="Tyler K.M."/>
            <person name="Miles M.A."/>
            <person name="Andersson B."/>
        </authorList>
    </citation>
    <scope>NUCLEOTIDE SEQUENCE [LARGE SCALE GENOMIC DNA]</scope>
    <source>
        <strain evidence="7 8">B7</strain>
    </source>
</reference>
<name>K2MWV5_TRYCR</name>
<dbReference type="Gene3D" id="3.40.850.10">
    <property type="entry name" value="Kinesin motor domain"/>
    <property type="match status" value="1"/>
</dbReference>